<keyword evidence="2" id="KW-1003">Cell membrane</keyword>
<keyword evidence="5 6" id="KW-0472">Membrane</keyword>
<evidence type="ECO:0000256" key="3">
    <source>
        <dbReference type="ARBA" id="ARBA00022692"/>
    </source>
</evidence>
<comment type="subcellular location">
    <subcellularLocation>
        <location evidence="1">Cell membrane</location>
        <topology evidence="1">Multi-pass membrane protein</topology>
    </subcellularLocation>
</comment>
<proteinExistence type="predicted"/>
<sequence>MRKIKFTKRFWIKSISIILLFLAAFCLIAARYKYIVFKNSQIDEIIFYFVNGLAGGKSDNLWSAVLQNLPLVFLLFGTLLIPMFDKSSSSLINHMIAFCLKKIKSSRKLTLPFLRLRNQAIYSLSMFLIAIVLLIQSFGIPNYIYALTQSTKLYEENYVNPKTAKLTFPEKKRNLIYIYLESMENTLASKANGGSSETSIIPELEELALKNTSFSNKASGVGGALPATNTGWTVAGMAAQSAGVPLKENLVGGRDHNALGEFKKFLPGAYSIGEILEKQGYNQTFVMGSEASFGGRDKLLTQHGNFNIEDYNYDKKHGKISEDYKVWWGYEDKKLFQFAREEASRLAASDKPFNLQLLTADTHFTDSYLDETCAKTFSNQYDNVHACSSKQVAAFVNWVKSQPFYENTTIVISGDHLGMQTSYYDEKIGGTNYQRTIYNTFINPAISTSHSKNRQFTTFDMYPSTLAALGVKIDGDRLGLGTNLFSGKKTPVEQYGGIENLNSELSKRSAYYENKIFTKSGN</sequence>
<keyword evidence="4 6" id="KW-1133">Transmembrane helix</keyword>
<dbReference type="PANTHER" id="PTHR47371:SF3">
    <property type="entry name" value="PHOSPHOGLYCEROL TRANSFERASE I"/>
    <property type="match status" value="1"/>
</dbReference>
<evidence type="ECO:0000256" key="4">
    <source>
        <dbReference type="ARBA" id="ARBA00022989"/>
    </source>
</evidence>
<dbReference type="InterPro" id="IPR000917">
    <property type="entry name" value="Sulfatase_N"/>
</dbReference>
<dbReference type="PANTHER" id="PTHR47371">
    <property type="entry name" value="LIPOTEICHOIC ACID SYNTHASE"/>
    <property type="match status" value="1"/>
</dbReference>
<evidence type="ECO:0000256" key="6">
    <source>
        <dbReference type="SAM" id="Phobius"/>
    </source>
</evidence>
<keyword evidence="3 6" id="KW-0812">Transmembrane</keyword>
<evidence type="ECO:0000256" key="1">
    <source>
        <dbReference type="ARBA" id="ARBA00004651"/>
    </source>
</evidence>
<feature type="transmembrane region" description="Helical" evidence="6">
    <location>
        <begin position="120"/>
        <end position="140"/>
    </location>
</feature>
<dbReference type="Gene3D" id="3.40.720.10">
    <property type="entry name" value="Alkaline Phosphatase, subunit A"/>
    <property type="match status" value="1"/>
</dbReference>
<dbReference type="EMBL" id="CP076459">
    <property type="protein sequence ID" value="QWQ31379.1"/>
    <property type="molecule type" value="Genomic_DNA"/>
</dbReference>
<dbReference type="Proteomes" id="UP000677117">
    <property type="component" value="Chromosome"/>
</dbReference>
<evidence type="ECO:0000313" key="9">
    <source>
        <dbReference type="Proteomes" id="UP000677117"/>
    </source>
</evidence>
<dbReference type="Pfam" id="PF00884">
    <property type="entry name" value="Sulfatase"/>
    <property type="match status" value="1"/>
</dbReference>
<dbReference type="InterPro" id="IPR050448">
    <property type="entry name" value="OpgB/LTA_synthase_biosynth"/>
</dbReference>
<evidence type="ECO:0000259" key="7">
    <source>
        <dbReference type="Pfam" id="PF00884"/>
    </source>
</evidence>
<feature type="transmembrane region" description="Helical" evidence="6">
    <location>
        <begin position="61"/>
        <end position="81"/>
    </location>
</feature>
<accession>A0A8F1SAW0</accession>
<dbReference type="AlphaFoldDB" id="A0A8F1SAW0"/>
<keyword evidence="9" id="KW-1185">Reference proteome</keyword>
<dbReference type="GO" id="GO:0005886">
    <property type="term" value="C:plasma membrane"/>
    <property type="evidence" value="ECO:0007669"/>
    <property type="project" value="UniProtKB-SubCell"/>
</dbReference>
<dbReference type="SUPFAM" id="SSF53649">
    <property type="entry name" value="Alkaline phosphatase-like"/>
    <property type="match status" value="1"/>
</dbReference>
<dbReference type="RefSeq" id="WP_232736158.1">
    <property type="nucleotide sequence ID" value="NZ_CP076459.1"/>
</dbReference>
<dbReference type="InterPro" id="IPR017850">
    <property type="entry name" value="Alkaline_phosphatase_core_sf"/>
</dbReference>
<dbReference type="CDD" id="cd16015">
    <property type="entry name" value="LTA_synthase"/>
    <property type="match status" value="1"/>
</dbReference>
<evidence type="ECO:0000256" key="5">
    <source>
        <dbReference type="ARBA" id="ARBA00023136"/>
    </source>
</evidence>
<reference evidence="8" key="1">
    <citation type="submission" date="2021-06" db="EMBL/GenBank/DDBJ databases">
        <title>An adapted protocol for Saccharibacteria cultivation: two new species join this phylum of Candidate Phyla Radiations.</title>
        <authorList>
            <person name="Ibrahim A."/>
            <person name="Maatouk M."/>
            <person name="Raoult D."/>
            <person name="Bittar F."/>
        </authorList>
    </citation>
    <scope>NUCLEOTIDE SEQUENCE</scope>
    <source>
        <strain evidence="8">IHU2</strain>
    </source>
</reference>
<name>A0A8F1SAW0_9BACT</name>
<organism evidence="8 9">
    <name type="scientific">Candidatus Minimicrobia vallesae</name>
    <dbReference type="NCBI Taxonomy" id="2841264"/>
    <lineage>
        <taxon>Bacteria</taxon>
        <taxon>Candidatus Saccharimonadota</taxon>
        <taxon>Candidatus Saccharimonadota incertae sedis</taxon>
        <taxon>Candidatus Minimicrobia</taxon>
    </lineage>
</organism>
<evidence type="ECO:0000256" key="2">
    <source>
        <dbReference type="ARBA" id="ARBA00022475"/>
    </source>
</evidence>
<feature type="domain" description="Sulfatase N-terminal" evidence="7">
    <location>
        <begin position="173"/>
        <end position="471"/>
    </location>
</feature>
<dbReference type="KEGG" id="mvl:KOY49_04460"/>
<evidence type="ECO:0000313" key="8">
    <source>
        <dbReference type="EMBL" id="QWQ31379.1"/>
    </source>
</evidence>
<gene>
    <name evidence="8" type="ORF">KOY49_04460</name>
</gene>
<protein>
    <submittedName>
        <fullName evidence="8">LTA synthase family protein</fullName>
    </submittedName>
</protein>